<keyword evidence="3" id="KW-1185">Reference proteome</keyword>
<organism evidence="2 3">
    <name type="scientific">Herbidospora galbida</name>
    <dbReference type="NCBI Taxonomy" id="2575442"/>
    <lineage>
        <taxon>Bacteria</taxon>
        <taxon>Bacillati</taxon>
        <taxon>Actinomycetota</taxon>
        <taxon>Actinomycetes</taxon>
        <taxon>Streptosporangiales</taxon>
        <taxon>Streptosporangiaceae</taxon>
        <taxon>Herbidospora</taxon>
    </lineage>
</organism>
<gene>
    <name evidence="2" type="ORF">FDA94_09145</name>
</gene>
<protein>
    <recommendedName>
        <fullName evidence="4">Secreted protein</fullName>
    </recommendedName>
</protein>
<dbReference type="OrthoDB" id="3537092at2"/>
<evidence type="ECO:0000256" key="1">
    <source>
        <dbReference type="SAM" id="SignalP"/>
    </source>
</evidence>
<dbReference type="AlphaFoldDB" id="A0A4U3MNF2"/>
<dbReference type="EMBL" id="SZQA01000006">
    <property type="protein sequence ID" value="TKK89546.1"/>
    <property type="molecule type" value="Genomic_DNA"/>
</dbReference>
<dbReference type="Proteomes" id="UP000308705">
    <property type="component" value="Unassembled WGS sequence"/>
</dbReference>
<proteinExistence type="predicted"/>
<reference evidence="2 3" key="1">
    <citation type="submission" date="2019-04" db="EMBL/GenBank/DDBJ databases">
        <title>Herbidospora sp. NEAU-GS14.nov., a novel actinomycete isolated from soil.</title>
        <authorList>
            <person name="Han L."/>
        </authorList>
    </citation>
    <scope>NUCLEOTIDE SEQUENCE [LARGE SCALE GENOMIC DNA]</scope>
    <source>
        <strain evidence="2 3">NEAU-GS14</strain>
    </source>
</reference>
<evidence type="ECO:0000313" key="3">
    <source>
        <dbReference type="Proteomes" id="UP000308705"/>
    </source>
</evidence>
<dbReference type="RefSeq" id="WP_137246604.1">
    <property type="nucleotide sequence ID" value="NZ_SZQA01000006.1"/>
</dbReference>
<evidence type="ECO:0008006" key="4">
    <source>
        <dbReference type="Google" id="ProtNLM"/>
    </source>
</evidence>
<sequence length="102" mass="11280">MLRKRIAAAMGAVAAAAAIPLILFAGPAQANPTTPYMCPWTIVDDTNTTRWIHSWVQGYGQIICHYNATATISCRWNAYNGDQWWGWTNPSFCPPRAIPTTP</sequence>
<keyword evidence="1" id="KW-0732">Signal</keyword>
<feature type="chain" id="PRO_5020761912" description="Secreted protein" evidence="1">
    <location>
        <begin position="31"/>
        <end position="102"/>
    </location>
</feature>
<feature type="signal peptide" evidence="1">
    <location>
        <begin position="1"/>
        <end position="30"/>
    </location>
</feature>
<name>A0A4U3MNF2_9ACTN</name>
<evidence type="ECO:0000313" key="2">
    <source>
        <dbReference type="EMBL" id="TKK89546.1"/>
    </source>
</evidence>
<accession>A0A4U3MNF2</accession>
<comment type="caution">
    <text evidence="2">The sequence shown here is derived from an EMBL/GenBank/DDBJ whole genome shotgun (WGS) entry which is preliminary data.</text>
</comment>